<sequence length="573" mass="61572">MEVPPEVILSVTQHDGRASSATAALALAAAEAAAGGDLELFDVLGDHKGPGGLISTVIEDATTMHLCANDSRSRKARPPAGGGGCNSGSTSRWYPRQACTPLERGHSKGAGRVSYQQRLSLGQSELWVVPVVEAWGLLGLAPQAFDFLIRVLDKVRFPSFVIPARQICMAPFRRYAWRSQPMPYVMEVSLLKQALQQIGADKGRIEQATFNTMRRFMPTACNILNLPSWPSRMPKAGKGRGYSYGQQECRILGALEILSPLQVALAECRSMTARAVAASRHAAALAFLAAVFRWPDRAQAEDYISGFCTVDRVDSFGISRWLSWLGAPAKISKRSPMAQRRVILGAALTLGAASEEGGLVISPKDMSRRQVLEDLAVPIQSHWAQPAQAAKTRGRSNWVSSNSHGRIGRLGVAVLKHIQCSLESPLASEQLDALSDSSQPVVQVIIQAAHVLWVRCRPAPRGAGAPCLGLRRRGWLAAESATRRVAGGLDALRQLGVTTDLSLSFIGVGKVGRTIQIDSTVLKIGGVLGVAEARVKDVSTDKVIAVGRHTLMFVGEDNSATTFSQSMNSVFDV</sequence>
<evidence type="ECO:0000313" key="1">
    <source>
        <dbReference type="EMBL" id="CAK0890139.1"/>
    </source>
</evidence>
<dbReference type="Proteomes" id="UP001189429">
    <property type="component" value="Unassembled WGS sequence"/>
</dbReference>
<evidence type="ECO:0000313" key="2">
    <source>
        <dbReference type="Proteomes" id="UP001189429"/>
    </source>
</evidence>
<dbReference type="Gene3D" id="3.10.129.10">
    <property type="entry name" value="Hotdog Thioesterase"/>
    <property type="match status" value="1"/>
</dbReference>
<protein>
    <submittedName>
        <fullName evidence="1">Uncharacterized protein</fullName>
    </submittedName>
</protein>
<keyword evidence="2" id="KW-1185">Reference proteome</keyword>
<name>A0ABN9WTQ7_9DINO</name>
<gene>
    <name evidence="1" type="ORF">PCOR1329_LOCUS70441</name>
</gene>
<comment type="caution">
    <text evidence="1">The sequence shown here is derived from an EMBL/GenBank/DDBJ whole genome shotgun (WGS) entry which is preliminary data.</text>
</comment>
<reference evidence="1" key="1">
    <citation type="submission" date="2023-10" db="EMBL/GenBank/DDBJ databases">
        <authorList>
            <person name="Chen Y."/>
            <person name="Shah S."/>
            <person name="Dougan E. K."/>
            <person name="Thang M."/>
            <person name="Chan C."/>
        </authorList>
    </citation>
    <scope>NUCLEOTIDE SEQUENCE [LARGE SCALE GENOMIC DNA]</scope>
</reference>
<dbReference type="InterPro" id="IPR029069">
    <property type="entry name" value="HotDog_dom_sf"/>
</dbReference>
<organism evidence="1 2">
    <name type="scientific">Prorocentrum cordatum</name>
    <dbReference type="NCBI Taxonomy" id="2364126"/>
    <lineage>
        <taxon>Eukaryota</taxon>
        <taxon>Sar</taxon>
        <taxon>Alveolata</taxon>
        <taxon>Dinophyceae</taxon>
        <taxon>Prorocentrales</taxon>
        <taxon>Prorocentraceae</taxon>
        <taxon>Prorocentrum</taxon>
    </lineage>
</organism>
<dbReference type="SUPFAM" id="SSF54637">
    <property type="entry name" value="Thioesterase/thiol ester dehydrase-isomerase"/>
    <property type="match status" value="1"/>
</dbReference>
<dbReference type="EMBL" id="CAUYUJ010019304">
    <property type="protein sequence ID" value="CAK0890139.1"/>
    <property type="molecule type" value="Genomic_DNA"/>
</dbReference>
<proteinExistence type="predicted"/>
<accession>A0ABN9WTQ7</accession>
<dbReference type="CDD" id="cd03443">
    <property type="entry name" value="PaaI_thioesterase"/>
    <property type="match status" value="1"/>
</dbReference>